<dbReference type="Proteomes" id="UP000762676">
    <property type="component" value="Unassembled WGS sequence"/>
</dbReference>
<keyword evidence="1" id="KW-1133">Transmembrane helix</keyword>
<protein>
    <submittedName>
        <fullName evidence="2">Uncharacterized protein</fullName>
    </submittedName>
</protein>
<comment type="caution">
    <text evidence="2">The sequence shown here is derived from an EMBL/GenBank/DDBJ whole genome shotgun (WGS) entry which is preliminary data.</text>
</comment>
<reference evidence="2 3" key="1">
    <citation type="journal article" date="2021" name="Elife">
        <title>Chloroplast acquisition without the gene transfer in kleptoplastic sea slugs, Plakobranchus ocellatus.</title>
        <authorList>
            <person name="Maeda T."/>
            <person name="Takahashi S."/>
            <person name="Yoshida T."/>
            <person name="Shimamura S."/>
            <person name="Takaki Y."/>
            <person name="Nagai Y."/>
            <person name="Toyoda A."/>
            <person name="Suzuki Y."/>
            <person name="Arimoto A."/>
            <person name="Ishii H."/>
            <person name="Satoh N."/>
            <person name="Nishiyama T."/>
            <person name="Hasebe M."/>
            <person name="Maruyama T."/>
            <person name="Minagawa J."/>
            <person name="Obokata J."/>
            <person name="Shigenobu S."/>
        </authorList>
    </citation>
    <scope>NUCLEOTIDE SEQUENCE [LARGE SCALE GENOMIC DNA]</scope>
</reference>
<organism evidence="2 3">
    <name type="scientific">Elysia marginata</name>
    <dbReference type="NCBI Taxonomy" id="1093978"/>
    <lineage>
        <taxon>Eukaryota</taxon>
        <taxon>Metazoa</taxon>
        <taxon>Spiralia</taxon>
        <taxon>Lophotrochozoa</taxon>
        <taxon>Mollusca</taxon>
        <taxon>Gastropoda</taxon>
        <taxon>Heterobranchia</taxon>
        <taxon>Euthyneura</taxon>
        <taxon>Panpulmonata</taxon>
        <taxon>Sacoglossa</taxon>
        <taxon>Placobranchoidea</taxon>
        <taxon>Plakobranchidae</taxon>
        <taxon>Elysia</taxon>
    </lineage>
</organism>
<evidence type="ECO:0000256" key="1">
    <source>
        <dbReference type="SAM" id="Phobius"/>
    </source>
</evidence>
<keyword evidence="1" id="KW-0472">Membrane</keyword>
<evidence type="ECO:0000313" key="2">
    <source>
        <dbReference type="EMBL" id="GFR88683.1"/>
    </source>
</evidence>
<accession>A0AAV4GUV9</accession>
<feature type="transmembrane region" description="Helical" evidence="1">
    <location>
        <begin position="12"/>
        <end position="33"/>
    </location>
</feature>
<gene>
    <name evidence="2" type="ORF">ElyMa_002524100</name>
</gene>
<proteinExistence type="predicted"/>
<evidence type="ECO:0000313" key="3">
    <source>
        <dbReference type="Proteomes" id="UP000762676"/>
    </source>
</evidence>
<dbReference type="EMBL" id="BMAT01005177">
    <property type="protein sequence ID" value="GFR88683.1"/>
    <property type="molecule type" value="Genomic_DNA"/>
</dbReference>
<keyword evidence="3" id="KW-1185">Reference proteome</keyword>
<keyword evidence="1" id="KW-0812">Transmembrane</keyword>
<sequence length="530" mass="58139">MEQSGASQQRIHLFTAVLVLLIIIVAVAVAGQLEWAHLDYWKAHYIEGPEQIYNRSSGSYDEAAALALQRLEAARAPSSADHHRAATIIYRNIISQEHRLRAEADGTPLADDRELSRLRREMFGRARGHHMAALADLTNAAVARDEADRAIHRFGLPVAQNRNEPRGESPGRPGGVFIIDAALDFAFRGLETLLANDPLLAVLFAEEGGFEGAEFEIIPDEELAEFAQNRREASIQTRRAAAVEVAETEGGAPGARVGAYLDLSQRNTSDSQNSHDSSVNAAKRAIIGRLRTEQGACGQLPTLDQIIEEIRNASDLFSSDPRTKQPRPVLTEKAIAVVRRTSNGERSSAAAATDEEVLRRIWARANDGRNAGRRKKMRQACYDALVDSWERGIGGDVIQCVDGRISRMLGSLSWLDCDERNWEMRRFEQHKNEIFEKAAEIIKASAAEAANQNEDAALKRVGRSYLATTQAELAQIGAVDVAKEKDWIAATRVRIGQMVDQYAATLDQTAPGTVPKHAIGGIKKEACSAL</sequence>
<dbReference type="AlphaFoldDB" id="A0AAV4GUV9"/>
<name>A0AAV4GUV9_9GAST</name>